<feature type="transmembrane region" description="Helical" evidence="1">
    <location>
        <begin position="89"/>
        <end position="113"/>
    </location>
</feature>
<keyword evidence="1" id="KW-0472">Membrane</keyword>
<dbReference type="EMBL" id="CAJPDS010000021">
    <property type="protein sequence ID" value="CAF9918114.1"/>
    <property type="molecule type" value="Genomic_DNA"/>
</dbReference>
<evidence type="ECO:0000313" key="3">
    <source>
        <dbReference type="Proteomes" id="UP000664521"/>
    </source>
</evidence>
<dbReference type="AlphaFoldDB" id="A0A8H3ILK8"/>
<accession>A0A8H3ILK8</accession>
<feature type="transmembrane region" description="Helical" evidence="1">
    <location>
        <begin position="23"/>
        <end position="45"/>
    </location>
</feature>
<organism evidence="2 3">
    <name type="scientific">Heterodermia speciosa</name>
    <dbReference type="NCBI Taxonomy" id="116794"/>
    <lineage>
        <taxon>Eukaryota</taxon>
        <taxon>Fungi</taxon>
        <taxon>Dikarya</taxon>
        <taxon>Ascomycota</taxon>
        <taxon>Pezizomycotina</taxon>
        <taxon>Lecanoromycetes</taxon>
        <taxon>OSLEUM clade</taxon>
        <taxon>Lecanoromycetidae</taxon>
        <taxon>Caliciales</taxon>
        <taxon>Physciaceae</taxon>
        <taxon>Heterodermia</taxon>
    </lineage>
</organism>
<feature type="transmembrane region" description="Helical" evidence="1">
    <location>
        <begin position="133"/>
        <end position="155"/>
    </location>
</feature>
<name>A0A8H3ILK8_9LECA</name>
<dbReference type="PANTHER" id="PTHR35395">
    <property type="entry name" value="DUF6536 DOMAIN-CONTAINING PROTEIN"/>
    <property type="match status" value="1"/>
</dbReference>
<keyword evidence="3" id="KW-1185">Reference proteome</keyword>
<reference evidence="2" key="1">
    <citation type="submission" date="2021-03" db="EMBL/GenBank/DDBJ databases">
        <authorList>
            <person name="Tagirdzhanova G."/>
        </authorList>
    </citation>
    <scope>NUCLEOTIDE SEQUENCE</scope>
</reference>
<protein>
    <submittedName>
        <fullName evidence="2">Uncharacterized protein</fullName>
    </submittedName>
</protein>
<dbReference type="Proteomes" id="UP000664521">
    <property type="component" value="Unassembled WGS sequence"/>
</dbReference>
<keyword evidence="1" id="KW-0812">Transmembrane</keyword>
<sequence length="291" mass="32504">MSFGVLQPKSLVGWIGFDSFTKILYLAVTFFNLWQFVISFLYLVYNAVLTAMLVANEWNEFEETRKTLRVTAPQNIQRSSYFVSVSLKYGLPIVIIFGVLHFTVSQSVFVMYLTRFLFDRTKDVSNRSVTSGYSCIAIIASFVLGSVLVLVLILIGLLGKYRSGISLVSICSAAISAACHRPSRDNETHIFQVQWGVVSEDARSGIGSGRRSGIARSQRREMLRGGIAGQKLESCMCKWNEIHFRNIEAQMQWDVVVSEDEVSGVGHLLDYDDGGMLRGEKTGPKAGSFYK</sequence>
<keyword evidence="1" id="KW-1133">Transmembrane helix</keyword>
<proteinExistence type="predicted"/>
<evidence type="ECO:0000313" key="2">
    <source>
        <dbReference type="EMBL" id="CAF9918114.1"/>
    </source>
</evidence>
<dbReference type="PANTHER" id="PTHR35395:SF1">
    <property type="entry name" value="DUF6536 DOMAIN-CONTAINING PROTEIN"/>
    <property type="match status" value="1"/>
</dbReference>
<dbReference type="OrthoDB" id="5429634at2759"/>
<gene>
    <name evidence="2" type="ORF">HETSPECPRED_003674</name>
</gene>
<evidence type="ECO:0000256" key="1">
    <source>
        <dbReference type="SAM" id="Phobius"/>
    </source>
</evidence>
<comment type="caution">
    <text evidence="2">The sequence shown here is derived from an EMBL/GenBank/DDBJ whole genome shotgun (WGS) entry which is preliminary data.</text>
</comment>